<keyword evidence="4 9" id="KW-1133">Transmembrane helix</keyword>
<protein>
    <recommendedName>
        <fullName evidence="9">Chloride channel protein</fullName>
    </recommendedName>
</protein>
<dbReference type="STRING" id="58919.A0A316Z1X7"/>
<keyword evidence="2 9" id="KW-0813">Transport</keyword>
<dbReference type="InterPro" id="IPR001807">
    <property type="entry name" value="ClC"/>
</dbReference>
<reference evidence="12 13" key="1">
    <citation type="journal article" date="2018" name="Mol. Biol. Evol.">
        <title>Broad Genomic Sampling Reveals a Smut Pathogenic Ancestry of the Fungal Clade Ustilaginomycotina.</title>
        <authorList>
            <person name="Kijpornyongpan T."/>
            <person name="Mondo S.J."/>
            <person name="Barry K."/>
            <person name="Sandor L."/>
            <person name="Lee J."/>
            <person name="Lipzen A."/>
            <person name="Pangilinan J."/>
            <person name="LaButti K."/>
            <person name="Hainaut M."/>
            <person name="Henrissat B."/>
            <person name="Grigoriev I.V."/>
            <person name="Spatafora J.W."/>
            <person name="Aime M.C."/>
        </authorList>
    </citation>
    <scope>NUCLEOTIDE SEQUENCE [LARGE SCALE GENOMIC DNA]</scope>
    <source>
        <strain evidence="12 13">MCA 4186</strain>
    </source>
</reference>
<feature type="transmembrane region" description="Helical" evidence="9">
    <location>
        <begin position="416"/>
        <end position="437"/>
    </location>
</feature>
<evidence type="ECO:0000256" key="10">
    <source>
        <dbReference type="SAM" id="MobiDB-lite"/>
    </source>
</evidence>
<dbReference type="PANTHER" id="PTHR45711">
    <property type="entry name" value="CHLORIDE CHANNEL PROTEIN"/>
    <property type="match status" value="1"/>
</dbReference>
<keyword evidence="5 9" id="KW-0406">Ion transport</keyword>
<evidence type="ECO:0000256" key="3">
    <source>
        <dbReference type="ARBA" id="ARBA00022692"/>
    </source>
</evidence>
<dbReference type="InterPro" id="IPR000644">
    <property type="entry name" value="CBS_dom"/>
</dbReference>
<dbReference type="InterPro" id="IPR014743">
    <property type="entry name" value="Cl-channel_core"/>
</dbReference>
<feature type="transmembrane region" description="Helical" evidence="9">
    <location>
        <begin position="197"/>
        <end position="219"/>
    </location>
</feature>
<evidence type="ECO:0000256" key="9">
    <source>
        <dbReference type="RuleBase" id="RU361221"/>
    </source>
</evidence>
<dbReference type="AlphaFoldDB" id="A0A316Z1X7"/>
<dbReference type="PANTHER" id="PTHR45711:SF9">
    <property type="entry name" value="ANION_PROTON EXCHANGE TRANSPORTER GEF1"/>
    <property type="match status" value="1"/>
</dbReference>
<evidence type="ECO:0000256" key="6">
    <source>
        <dbReference type="ARBA" id="ARBA00023136"/>
    </source>
</evidence>
<feature type="transmembrane region" description="Helical" evidence="9">
    <location>
        <begin position="90"/>
        <end position="109"/>
    </location>
</feature>
<evidence type="ECO:0000256" key="7">
    <source>
        <dbReference type="ARBA" id="ARBA00023214"/>
    </source>
</evidence>
<proteinExistence type="inferred from homology"/>
<feature type="transmembrane region" description="Helical" evidence="9">
    <location>
        <begin position="548"/>
        <end position="572"/>
    </location>
</feature>
<feature type="transmembrane region" description="Helical" evidence="9">
    <location>
        <begin position="278"/>
        <end position="295"/>
    </location>
</feature>
<keyword evidence="3 9" id="KW-0812">Transmembrane</keyword>
<dbReference type="GO" id="GO:0005886">
    <property type="term" value="C:plasma membrane"/>
    <property type="evidence" value="ECO:0007669"/>
    <property type="project" value="TreeGrafter"/>
</dbReference>
<dbReference type="EMBL" id="KZ819303">
    <property type="protein sequence ID" value="PWN95559.1"/>
    <property type="molecule type" value="Genomic_DNA"/>
</dbReference>
<dbReference type="GeneID" id="37267908"/>
<sequence>MDERALDEIRRYESFSTVDWIADSTRERARVARQHASPGPGASPLDTGWGGRGGERPPRWWPSSGPWGRIVWAVWLLVRKAAKGVEESAVVIGVGALIGLNMAVISIATEWASDLKTGYCTAGWWLNRKFCCWEFMEGGGPGGTSPIPSSLKPSGGAGNATMLARAGEALEWGMALVPRAEVQPGSSSEACSDWQPWSSWTVVSWVIYVVFAAIFAALCSHLVRSFAPYAAGSGISEIKCILAGFIINGFLGTWTFAVKSLTLPLAIASGLSVGKEGPAVHVACCIGNVVASFVKSFDRSQARMRELLTAASAAGVAVAFGSPIGGVLFSLEEMAYNFPASTMWRSFLCALASTVTLSFMNPFRTGKLVLFQVSYDRDWHYFEMFFYSIIGVFGGLYGAFIIKYNLQVQRFRRDNLAAHGVAEAIVLATLTAFVGYWNKFLRIDMSESLEILFHECEGGGDYDSLCQSSAQWRMVNSLLIATVLRAALVVLSYGCKVPAGIFVPSMAIGATFGRMVGILVKALYTAFPHASIFSACQPDVPCITPGTYAFLGAAAALAGVTRITVAVVVIMFELTGALTYILPTMFVVMITKGVGDLYGKGGISDQTIRFQGYPFLDKDEHVFGLPVADIMTRGPAVLYGAGMPLAEVEQRLASGPYKGLPVVRSAEDPTLLGYAGKTEMRYAIAKARRARSTLAPTTLCCFTSEADNDEASGLGVHPLAQHPPTPIVSTFETMEPNNGKDDEHQGLMGGQDSDDEHDSLGEAGGGIDGEGDDDVLELGGWMEQTPLCVQPSMPLEVVMDLFKKMGPRVIIVTRLGRVVGLVTVKDVLKHHAATEHAAAVAASAARDVRSGPGLPSAAAVPQDGFGGDLELALSDLYTWFLTYARTLAPIAAKVRGWFPANGAGRSAARPQAPPGYSRPSRQAEAADEDEQREQFVLAGEGDE</sequence>
<dbReference type="GO" id="GO:0005783">
    <property type="term" value="C:endoplasmic reticulum"/>
    <property type="evidence" value="ECO:0007669"/>
    <property type="project" value="TreeGrafter"/>
</dbReference>
<accession>A0A316Z1X7</accession>
<dbReference type="GO" id="GO:0006879">
    <property type="term" value="P:intracellular iron ion homeostasis"/>
    <property type="evidence" value="ECO:0007669"/>
    <property type="project" value="TreeGrafter"/>
</dbReference>
<dbReference type="Pfam" id="PF00654">
    <property type="entry name" value="Voltage_CLC"/>
    <property type="match status" value="1"/>
</dbReference>
<dbReference type="GO" id="GO:0005769">
    <property type="term" value="C:early endosome"/>
    <property type="evidence" value="ECO:0007669"/>
    <property type="project" value="TreeGrafter"/>
</dbReference>
<feature type="region of interest" description="Disordered" evidence="10">
    <location>
        <begin position="733"/>
        <end position="776"/>
    </location>
</feature>
<feature type="transmembrane region" description="Helical" evidence="9">
    <location>
        <begin position="474"/>
        <end position="494"/>
    </location>
</feature>
<dbReference type="GO" id="GO:0005794">
    <property type="term" value="C:Golgi apparatus"/>
    <property type="evidence" value="ECO:0007669"/>
    <property type="project" value="TreeGrafter"/>
</dbReference>
<comment type="similarity">
    <text evidence="9">Belongs to the chloride channel (TC 2.A.49) family.</text>
</comment>
<comment type="subcellular location">
    <subcellularLocation>
        <location evidence="1 9">Membrane</location>
        <topology evidence="1 9">Multi-pass membrane protein</topology>
    </subcellularLocation>
</comment>
<dbReference type="Gene3D" id="1.10.3080.10">
    <property type="entry name" value="Clc chloride channel"/>
    <property type="match status" value="1"/>
</dbReference>
<feature type="transmembrane region" description="Helical" evidence="9">
    <location>
        <begin position="240"/>
        <end position="258"/>
    </location>
</feature>
<organism evidence="12 13">
    <name type="scientific">Tilletiopsis washingtonensis</name>
    <dbReference type="NCBI Taxonomy" id="58919"/>
    <lineage>
        <taxon>Eukaryota</taxon>
        <taxon>Fungi</taxon>
        <taxon>Dikarya</taxon>
        <taxon>Basidiomycota</taxon>
        <taxon>Ustilaginomycotina</taxon>
        <taxon>Exobasidiomycetes</taxon>
        <taxon>Entylomatales</taxon>
        <taxon>Entylomatales incertae sedis</taxon>
        <taxon>Tilletiopsis</taxon>
    </lineage>
</organism>
<dbReference type="SUPFAM" id="SSF81340">
    <property type="entry name" value="Clc chloride channel"/>
    <property type="match status" value="1"/>
</dbReference>
<dbReference type="GO" id="GO:0006878">
    <property type="term" value="P:intracellular copper ion homeostasis"/>
    <property type="evidence" value="ECO:0007669"/>
    <property type="project" value="TreeGrafter"/>
</dbReference>
<dbReference type="PROSITE" id="PS51371">
    <property type="entry name" value="CBS"/>
    <property type="match status" value="1"/>
</dbReference>
<evidence type="ECO:0000256" key="2">
    <source>
        <dbReference type="ARBA" id="ARBA00022448"/>
    </source>
</evidence>
<feature type="region of interest" description="Disordered" evidence="10">
    <location>
        <begin position="31"/>
        <end position="60"/>
    </location>
</feature>
<keyword evidence="8" id="KW-0129">CBS domain</keyword>
<dbReference type="SMART" id="SM00116">
    <property type="entry name" value="CBS"/>
    <property type="match status" value="1"/>
</dbReference>
<feature type="transmembrane region" description="Helical" evidence="9">
    <location>
        <begin position="307"/>
        <end position="331"/>
    </location>
</feature>
<evidence type="ECO:0000313" key="13">
    <source>
        <dbReference type="Proteomes" id="UP000245946"/>
    </source>
</evidence>
<evidence type="ECO:0000256" key="1">
    <source>
        <dbReference type="ARBA" id="ARBA00004141"/>
    </source>
</evidence>
<feature type="transmembrane region" description="Helical" evidence="9">
    <location>
        <begin position="384"/>
        <end position="404"/>
    </location>
</feature>
<dbReference type="SUPFAM" id="SSF54631">
    <property type="entry name" value="CBS-domain pair"/>
    <property type="match status" value="1"/>
</dbReference>
<feature type="domain" description="CBS" evidence="11">
    <location>
        <begin position="782"/>
        <end position="838"/>
    </location>
</feature>
<dbReference type="InterPro" id="IPR046342">
    <property type="entry name" value="CBS_dom_sf"/>
</dbReference>
<dbReference type="RefSeq" id="XP_025595838.1">
    <property type="nucleotide sequence ID" value="XM_025740362.1"/>
</dbReference>
<dbReference type="GO" id="GO:0000324">
    <property type="term" value="C:fungal-type vacuole"/>
    <property type="evidence" value="ECO:0007669"/>
    <property type="project" value="TreeGrafter"/>
</dbReference>
<dbReference type="Gene3D" id="3.90.1280.20">
    <property type="match status" value="1"/>
</dbReference>
<dbReference type="FunFam" id="1.10.3080.10:FF:000011">
    <property type="entry name" value="Chloride channel protein"/>
    <property type="match status" value="1"/>
</dbReference>
<dbReference type="PRINTS" id="PR00762">
    <property type="entry name" value="CLCHANNEL"/>
</dbReference>
<dbReference type="Gene3D" id="3.10.580.20">
    <property type="match status" value="1"/>
</dbReference>
<name>A0A316Z1X7_9BASI</name>
<dbReference type="Pfam" id="PF00571">
    <property type="entry name" value="CBS"/>
    <property type="match status" value="1"/>
</dbReference>
<evidence type="ECO:0000259" key="11">
    <source>
        <dbReference type="PROSITE" id="PS51371"/>
    </source>
</evidence>
<evidence type="ECO:0000256" key="5">
    <source>
        <dbReference type="ARBA" id="ARBA00023065"/>
    </source>
</evidence>
<keyword evidence="7 9" id="KW-0868">Chloride</keyword>
<keyword evidence="6 9" id="KW-0472">Membrane</keyword>
<evidence type="ECO:0000313" key="12">
    <source>
        <dbReference type="EMBL" id="PWN95559.1"/>
    </source>
</evidence>
<dbReference type="CDD" id="cd03684">
    <property type="entry name" value="ClC_3_like"/>
    <property type="match status" value="1"/>
</dbReference>
<keyword evidence="13" id="KW-1185">Reference proteome</keyword>
<evidence type="ECO:0000256" key="8">
    <source>
        <dbReference type="PROSITE-ProRule" id="PRU00703"/>
    </source>
</evidence>
<feature type="transmembrane region" description="Helical" evidence="9">
    <location>
        <begin position="506"/>
        <end position="527"/>
    </location>
</feature>
<evidence type="ECO:0000256" key="4">
    <source>
        <dbReference type="ARBA" id="ARBA00022989"/>
    </source>
</evidence>
<dbReference type="GO" id="GO:0005247">
    <property type="term" value="F:voltage-gated chloride channel activity"/>
    <property type="evidence" value="ECO:0007669"/>
    <property type="project" value="TreeGrafter"/>
</dbReference>
<dbReference type="OrthoDB" id="44789at2759"/>
<gene>
    <name evidence="12" type="ORF">FA09DRAFT_301232</name>
</gene>
<feature type="transmembrane region" description="Helical" evidence="9">
    <location>
        <begin position="578"/>
        <end position="599"/>
    </location>
</feature>
<dbReference type="Proteomes" id="UP000245946">
    <property type="component" value="Unassembled WGS sequence"/>
</dbReference>
<feature type="region of interest" description="Disordered" evidence="10">
    <location>
        <begin position="903"/>
        <end position="943"/>
    </location>
</feature>